<dbReference type="SUPFAM" id="SSF56112">
    <property type="entry name" value="Protein kinase-like (PK-like)"/>
    <property type="match status" value="1"/>
</dbReference>
<keyword evidence="2" id="KW-1185">Reference proteome</keyword>
<dbReference type="Proteomes" id="UP001208570">
    <property type="component" value="Unassembled WGS sequence"/>
</dbReference>
<dbReference type="AlphaFoldDB" id="A0AAD9MTI1"/>
<accession>A0AAD9MTI1</accession>
<dbReference type="InterPro" id="IPR011009">
    <property type="entry name" value="Kinase-like_dom_sf"/>
</dbReference>
<comment type="caution">
    <text evidence="1">The sequence shown here is derived from an EMBL/GenBank/DDBJ whole genome shotgun (WGS) entry which is preliminary data.</text>
</comment>
<dbReference type="Gene3D" id="1.10.510.10">
    <property type="entry name" value="Transferase(Phosphotransferase) domain 1"/>
    <property type="match status" value="1"/>
</dbReference>
<organism evidence="1 2">
    <name type="scientific">Paralvinella palmiformis</name>
    <dbReference type="NCBI Taxonomy" id="53620"/>
    <lineage>
        <taxon>Eukaryota</taxon>
        <taxon>Metazoa</taxon>
        <taxon>Spiralia</taxon>
        <taxon>Lophotrochozoa</taxon>
        <taxon>Annelida</taxon>
        <taxon>Polychaeta</taxon>
        <taxon>Sedentaria</taxon>
        <taxon>Canalipalpata</taxon>
        <taxon>Terebellida</taxon>
        <taxon>Terebelliformia</taxon>
        <taxon>Alvinellidae</taxon>
        <taxon>Paralvinella</taxon>
    </lineage>
</organism>
<reference evidence="1" key="1">
    <citation type="journal article" date="2023" name="Mol. Biol. Evol.">
        <title>Third-Generation Sequencing Reveals the Adaptive Role of the Epigenome in Three Deep-Sea Polychaetes.</title>
        <authorList>
            <person name="Perez M."/>
            <person name="Aroh O."/>
            <person name="Sun Y."/>
            <person name="Lan Y."/>
            <person name="Juniper S.K."/>
            <person name="Young C.R."/>
            <person name="Angers B."/>
            <person name="Qian P.Y."/>
        </authorList>
    </citation>
    <scope>NUCLEOTIDE SEQUENCE</scope>
    <source>
        <strain evidence="1">P08H-3</strain>
    </source>
</reference>
<evidence type="ECO:0000313" key="1">
    <source>
        <dbReference type="EMBL" id="KAK2145222.1"/>
    </source>
</evidence>
<name>A0AAD9MTI1_9ANNE</name>
<gene>
    <name evidence="1" type="ORF">LSH36_694g01079</name>
</gene>
<sequence>MIRHLIKMAALEIPGNGDSGKTVSKDCILKTLESLDDPLQKDFIKRCLNPDAKKRPTARELLFHEVLFEVHSLKLLAAHVLVKNATYLEVAENIVDEVAHIDPNRVVATIYHKDAQEHSKTMAEVPKLELEKFLDDVKNGVYPLTAFATIAANQQNRPSAKSPEILEAEKANTPEMTEVETRAAVAMDCTVKKLETSPSTYHMTILLRMNDQMNRRLSCDFTDGEHGSILARELVEYGFICKDDEEKMSHLIEDRIMKTRSSTSSPSQPQLVEQKA</sequence>
<dbReference type="EMBL" id="JAODUP010000694">
    <property type="protein sequence ID" value="KAK2145222.1"/>
    <property type="molecule type" value="Genomic_DNA"/>
</dbReference>
<dbReference type="InterPro" id="IPR050588">
    <property type="entry name" value="WNK_Ser-Thr_kinase"/>
</dbReference>
<evidence type="ECO:0000313" key="2">
    <source>
        <dbReference type="Proteomes" id="UP001208570"/>
    </source>
</evidence>
<protein>
    <submittedName>
        <fullName evidence="1">Uncharacterized protein</fullName>
    </submittedName>
</protein>
<dbReference type="PANTHER" id="PTHR13902">
    <property type="entry name" value="SERINE/THREONINE-PROTEIN KINASE WNK WITH NO LYSINE -RELATED"/>
    <property type="match status" value="1"/>
</dbReference>
<proteinExistence type="predicted"/>